<reference evidence="1 2" key="1">
    <citation type="submission" date="2016-10" db="EMBL/GenBank/DDBJ databases">
        <authorList>
            <person name="de Groot N.N."/>
        </authorList>
    </citation>
    <scope>NUCLEOTIDE SEQUENCE [LARGE SCALE GENOMIC DNA]</scope>
    <source>
        <strain evidence="1 2">DSM 15345</strain>
    </source>
</reference>
<dbReference type="EMBL" id="FNQM01000040">
    <property type="protein sequence ID" value="SEB05270.1"/>
    <property type="molecule type" value="Genomic_DNA"/>
</dbReference>
<evidence type="ECO:0000313" key="1">
    <source>
        <dbReference type="EMBL" id="SEB05270.1"/>
    </source>
</evidence>
<protein>
    <recommendedName>
        <fullName evidence="3">Flagellar protein</fullName>
    </recommendedName>
</protein>
<sequence>MTYQPVIPSAGVAGWRFLQRTETAQRAAFAESAIVKREIAYFESKIGAADTPEKLVADPTLLKVALGAFGMGDEAYKKALLRKVLDEGTETDGAMALRFSDQRFREFAGAFGYGDAKGAQVTDAAFVKDIVARYKVRSFEEAVGAVDNTMRLVMNFERSVSDVAGSASRDRTKWARILGDVPLRRVIEGALALPTQFAQLDLDVQIETLESKFARVFGGDVSKLTEADTRDAVIRRYLAIEQTKQGPSAFTPGAAALTLLQGGGFGPGASTGLFLSRL</sequence>
<dbReference type="Proteomes" id="UP000198703">
    <property type="component" value="Unassembled WGS sequence"/>
</dbReference>
<keyword evidence="2" id="KW-1185">Reference proteome</keyword>
<dbReference type="SUPFAM" id="SSF158837">
    <property type="entry name" value="AGR C 984p-like"/>
    <property type="match status" value="1"/>
</dbReference>
<dbReference type="Pfam" id="PF06748">
    <property type="entry name" value="DUF1217"/>
    <property type="match status" value="1"/>
</dbReference>
<dbReference type="Gene3D" id="1.10.3700.10">
    <property type="entry name" value="AGR C 984p-like"/>
    <property type="match status" value="1"/>
</dbReference>
<evidence type="ECO:0000313" key="2">
    <source>
        <dbReference type="Proteomes" id="UP000198703"/>
    </source>
</evidence>
<accession>A0A1H4G8D1</accession>
<dbReference type="AlphaFoldDB" id="A0A1H4G8D1"/>
<dbReference type="STRING" id="89524.SAMN05444370_1402"/>
<proteinExistence type="predicted"/>
<dbReference type="InterPro" id="IPR023157">
    <property type="entry name" value="AGR-C-984p-like_sf"/>
</dbReference>
<dbReference type="RefSeq" id="WP_093256715.1">
    <property type="nucleotide sequence ID" value="NZ_FNQM01000040.1"/>
</dbReference>
<gene>
    <name evidence="1" type="ORF">SAMN05444370_1402</name>
</gene>
<name>A0A1H4G8D1_9RHOB</name>
<dbReference type="InterPro" id="IPR010626">
    <property type="entry name" value="DUF1217"/>
</dbReference>
<organism evidence="1 2">
    <name type="scientific">Rubrimonas cliftonensis</name>
    <dbReference type="NCBI Taxonomy" id="89524"/>
    <lineage>
        <taxon>Bacteria</taxon>
        <taxon>Pseudomonadati</taxon>
        <taxon>Pseudomonadota</taxon>
        <taxon>Alphaproteobacteria</taxon>
        <taxon>Rhodobacterales</taxon>
        <taxon>Paracoccaceae</taxon>
        <taxon>Rubrimonas</taxon>
    </lineage>
</organism>
<dbReference type="OrthoDB" id="7824597at2"/>
<evidence type="ECO:0008006" key="3">
    <source>
        <dbReference type="Google" id="ProtNLM"/>
    </source>
</evidence>